<evidence type="ECO:0000259" key="2">
    <source>
        <dbReference type="Pfam" id="PF03413"/>
    </source>
</evidence>
<dbReference type="Gene3D" id="3.10.450.40">
    <property type="match status" value="1"/>
</dbReference>
<gene>
    <name evidence="3" type="ORF">A6E14_02090</name>
</gene>
<protein>
    <recommendedName>
        <fullName evidence="2">PepSY domain-containing protein</fullName>
    </recommendedName>
</protein>
<proteinExistence type="predicted"/>
<sequence length="130" mass="14849">MLSKTTIASVSLFCALLLPNVAMSDSNTNGHDLVQDEYKEGARIEFDEDQDEVYTAVKEGLILPFSDLYDAIESQLHGRVIKVELEEDDDEWIYELKLVHNDNVIKVEYNATTLEMLEIKGRNLQDVIKK</sequence>
<feature type="signal peptide" evidence="1">
    <location>
        <begin position="1"/>
        <end position="24"/>
    </location>
</feature>
<evidence type="ECO:0000256" key="1">
    <source>
        <dbReference type="SAM" id="SignalP"/>
    </source>
</evidence>
<dbReference type="Pfam" id="PF03413">
    <property type="entry name" value="PepSY"/>
    <property type="match status" value="1"/>
</dbReference>
<name>A0A1B9QXN4_9VIBR</name>
<keyword evidence="4" id="KW-1185">Reference proteome</keyword>
<organism evidence="3 4">
    <name type="scientific">Vibrio genomosp. F10</name>
    <dbReference type="NCBI Taxonomy" id="723171"/>
    <lineage>
        <taxon>Bacteria</taxon>
        <taxon>Pseudomonadati</taxon>
        <taxon>Pseudomonadota</taxon>
        <taxon>Gammaproteobacteria</taxon>
        <taxon>Vibrionales</taxon>
        <taxon>Vibrionaceae</taxon>
        <taxon>Vibrio</taxon>
    </lineage>
</organism>
<dbReference type="RefSeq" id="WP_017038896.1">
    <property type="nucleotide sequence ID" value="NZ_JBNGCH010000585.1"/>
</dbReference>
<keyword evidence="1" id="KW-0732">Signal</keyword>
<evidence type="ECO:0000313" key="4">
    <source>
        <dbReference type="Proteomes" id="UP000093173"/>
    </source>
</evidence>
<reference evidence="4" key="1">
    <citation type="submission" date="2016-06" db="EMBL/GenBank/DDBJ databases">
        <authorList>
            <person name="Hehemann J.-H."/>
            <person name="Arevalo P."/>
            <person name="Datta M.S."/>
            <person name="Polz M.F."/>
        </authorList>
    </citation>
    <scope>NUCLEOTIDE SEQUENCE [LARGE SCALE GENOMIC DNA]</scope>
    <source>
        <strain evidence="4">9CSC122</strain>
    </source>
</reference>
<dbReference type="Proteomes" id="UP000093173">
    <property type="component" value="Unassembled WGS sequence"/>
</dbReference>
<comment type="caution">
    <text evidence="3">The sequence shown here is derived from an EMBL/GenBank/DDBJ whole genome shotgun (WGS) entry which is preliminary data.</text>
</comment>
<feature type="chain" id="PRO_5008634725" description="PepSY domain-containing protein" evidence="1">
    <location>
        <begin position="25"/>
        <end position="130"/>
    </location>
</feature>
<accession>A0A1B9QXN4</accession>
<feature type="domain" description="PepSY" evidence="2">
    <location>
        <begin position="63"/>
        <end position="118"/>
    </location>
</feature>
<evidence type="ECO:0000313" key="3">
    <source>
        <dbReference type="EMBL" id="OCH74973.1"/>
    </source>
</evidence>
<dbReference type="InterPro" id="IPR025711">
    <property type="entry name" value="PepSY"/>
</dbReference>
<dbReference type="AlphaFoldDB" id="A0A1B9QXN4"/>
<dbReference type="EMBL" id="MAJZ01000585">
    <property type="protein sequence ID" value="OCH74973.1"/>
    <property type="molecule type" value="Genomic_DNA"/>
</dbReference>